<evidence type="ECO:0008006" key="4">
    <source>
        <dbReference type="Google" id="ProtNLM"/>
    </source>
</evidence>
<reference evidence="3" key="1">
    <citation type="journal article" date="2019" name="Int. J. Syst. Evol. Microbiol.">
        <title>The Global Catalogue of Microorganisms (GCM) 10K type strain sequencing project: providing services to taxonomists for standard genome sequencing and annotation.</title>
        <authorList>
            <consortium name="The Broad Institute Genomics Platform"/>
            <consortium name="The Broad Institute Genome Sequencing Center for Infectious Disease"/>
            <person name="Wu L."/>
            <person name="Ma J."/>
        </authorList>
    </citation>
    <scope>NUCLEOTIDE SEQUENCE [LARGE SCALE GENOMIC DNA]</scope>
    <source>
        <strain evidence="3">DT28</strain>
    </source>
</reference>
<proteinExistence type="predicted"/>
<dbReference type="EMBL" id="JBHSGB010000009">
    <property type="protein sequence ID" value="MFC4655232.1"/>
    <property type="molecule type" value="Genomic_DNA"/>
</dbReference>
<keyword evidence="1" id="KW-1133">Transmembrane helix</keyword>
<organism evidence="2 3">
    <name type="scientific">Rheinheimera marina</name>
    <dbReference type="NCBI Taxonomy" id="1774958"/>
    <lineage>
        <taxon>Bacteria</taxon>
        <taxon>Pseudomonadati</taxon>
        <taxon>Pseudomonadota</taxon>
        <taxon>Gammaproteobacteria</taxon>
        <taxon>Chromatiales</taxon>
        <taxon>Chromatiaceae</taxon>
        <taxon>Rheinheimera</taxon>
    </lineage>
</organism>
<evidence type="ECO:0000313" key="3">
    <source>
        <dbReference type="Proteomes" id="UP001595962"/>
    </source>
</evidence>
<accession>A0ABV9JLV1</accession>
<keyword evidence="3" id="KW-1185">Reference proteome</keyword>
<keyword evidence="1" id="KW-0812">Transmembrane</keyword>
<keyword evidence="1" id="KW-0472">Membrane</keyword>
<sequence length="204" mass="23280">MQFQFGNQERKSRLYRLFQVVLAASGILVLTQWWWTSHKQGEQLFQQQSEELMRSTLVALSHTAAYLIVNDQLESLNQLTTHIADTPYLQDVVVYDANGAKLSASKSASPAVVMYAPQFQPELLALVQEIEQEGRVIGYIKISMKLDASLLPVTQAWQQLMQQVLWMLLVAGLVAFVIRGLWSRLLHTAQRLWKKRQAEPSNLL</sequence>
<dbReference type="RefSeq" id="WP_377333660.1">
    <property type="nucleotide sequence ID" value="NZ_JBHSGB010000009.1"/>
</dbReference>
<comment type="caution">
    <text evidence="2">The sequence shown here is derived from an EMBL/GenBank/DDBJ whole genome shotgun (WGS) entry which is preliminary data.</text>
</comment>
<protein>
    <recommendedName>
        <fullName evidence="4">Smp protein</fullName>
    </recommendedName>
</protein>
<dbReference type="Proteomes" id="UP001595962">
    <property type="component" value="Unassembled WGS sequence"/>
</dbReference>
<feature type="transmembrane region" description="Helical" evidence="1">
    <location>
        <begin position="164"/>
        <end position="182"/>
    </location>
</feature>
<name>A0ABV9JLV1_9GAMM</name>
<feature type="transmembrane region" description="Helical" evidence="1">
    <location>
        <begin position="14"/>
        <end position="35"/>
    </location>
</feature>
<gene>
    <name evidence="2" type="ORF">ACFO3I_09440</name>
</gene>
<evidence type="ECO:0000256" key="1">
    <source>
        <dbReference type="SAM" id="Phobius"/>
    </source>
</evidence>
<evidence type="ECO:0000313" key="2">
    <source>
        <dbReference type="EMBL" id="MFC4655232.1"/>
    </source>
</evidence>